<proteinExistence type="inferred from homology"/>
<accession>A0ABR2W4B7</accession>
<comment type="caution">
    <text evidence="5">The sequence shown here is derived from an EMBL/GenBank/DDBJ whole genome shotgun (WGS) entry which is preliminary data.</text>
</comment>
<evidence type="ECO:0000256" key="3">
    <source>
        <dbReference type="SAM" id="MobiDB-lite"/>
    </source>
</evidence>
<name>A0ABR2W4B7_9FUNG</name>
<evidence type="ECO:0000313" key="5">
    <source>
        <dbReference type="EMBL" id="KAK9719625.1"/>
    </source>
</evidence>
<dbReference type="PROSITE" id="PS50089">
    <property type="entry name" value="ZF_RING_2"/>
    <property type="match status" value="1"/>
</dbReference>
<keyword evidence="6" id="KW-1185">Reference proteome</keyword>
<dbReference type="CDD" id="cd24139">
    <property type="entry name" value="SIP5-like"/>
    <property type="match status" value="1"/>
</dbReference>
<evidence type="ECO:0000256" key="1">
    <source>
        <dbReference type="ARBA" id="ARBA00010402"/>
    </source>
</evidence>
<reference evidence="5 6" key="1">
    <citation type="submission" date="2023-04" db="EMBL/GenBank/DDBJ databases">
        <title>Genome of Basidiobolus ranarum AG-B5.</title>
        <authorList>
            <person name="Stajich J.E."/>
            <person name="Carter-House D."/>
            <person name="Gryganskyi A."/>
        </authorList>
    </citation>
    <scope>NUCLEOTIDE SEQUENCE [LARGE SCALE GENOMIC DNA]</scope>
    <source>
        <strain evidence="5 6">AG-B5</strain>
    </source>
</reference>
<keyword evidence="2" id="KW-0863">Zinc-finger</keyword>
<sequence>MGNIQTKKEKPRIDGGGFTPIGIYSAEQDFDGRAVRKFILDRRIAPFYKGLAEIDDSLKDQSTISFSKKTVSNAKSTRYKTKSKLDGYKLTPADLYQNAIECPICFLYYPKNINYTRCCHQPICTECFVQMKRQNATTSATCPYCVESNFGVVYEAPCDANFYTNGFKSTSISRDDSKTRRASVHYNSSEVITSDDIRPDHTHKPHISSLAHRRTTLNIARRLFRLRQNPRHTDSTQSNAELTSNDTVGLALEDLMIMEAIRQSLPQREIDERSIEVIHRDSNSEEHYTFADASNEQHSTHNQVESVETQSAPSQPDRPDRDNFRSQIGESLLVH</sequence>
<dbReference type="Gene3D" id="3.30.40.10">
    <property type="entry name" value="Zinc/RING finger domain, C3HC4 (zinc finger)"/>
    <property type="match status" value="1"/>
</dbReference>
<dbReference type="PANTHER" id="PTHR31315">
    <property type="entry name" value="PROTEIN SIP5"/>
    <property type="match status" value="1"/>
</dbReference>
<dbReference type="InterPro" id="IPR001841">
    <property type="entry name" value="Znf_RING"/>
</dbReference>
<feature type="compositionally biased region" description="Polar residues" evidence="3">
    <location>
        <begin position="294"/>
        <end position="314"/>
    </location>
</feature>
<comment type="similarity">
    <text evidence="1">Belongs to the SIP5 family.</text>
</comment>
<dbReference type="PANTHER" id="PTHR31315:SF1">
    <property type="entry name" value="PROTEIN SIP5"/>
    <property type="match status" value="1"/>
</dbReference>
<dbReference type="InterPro" id="IPR013083">
    <property type="entry name" value="Znf_RING/FYVE/PHD"/>
</dbReference>
<organism evidence="5 6">
    <name type="scientific">Basidiobolus ranarum</name>
    <dbReference type="NCBI Taxonomy" id="34480"/>
    <lineage>
        <taxon>Eukaryota</taxon>
        <taxon>Fungi</taxon>
        <taxon>Fungi incertae sedis</taxon>
        <taxon>Zoopagomycota</taxon>
        <taxon>Entomophthoromycotina</taxon>
        <taxon>Basidiobolomycetes</taxon>
        <taxon>Basidiobolales</taxon>
        <taxon>Basidiobolaceae</taxon>
        <taxon>Basidiobolus</taxon>
    </lineage>
</organism>
<protein>
    <submittedName>
        <fullName evidence="5">SNF1-interacting protein</fullName>
    </submittedName>
</protein>
<dbReference type="EMBL" id="JASJQH010007041">
    <property type="protein sequence ID" value="KAK9719625.1"/>
    <property type="molecule type" value="Genomic_DNA"/>
</dbReference>
<dbReference type="SUPFAM" id="SSF57850">
    <property type="entry name" value="RING/U-box"/>
    <property type="match status" value="1"/>
</dbReference>
<feature type="domain" description="RING-type" evidence="4">
    <location>
        <begin position="102"/>
        <end position="145"/>
    </location>
</feature>
<dbReference type="InterPro" id="IPR039301">
    <property type="entry name" value="Sip5/DA2"/>
</dbReference>
<keyword evidence="2" id="KW-0479">Metal-binding</keyword>
<dbReference type="Proteomes" id="UP001479436">
    <property type="component" value="Unassembled WGS sequence"/>
</dbReference>
<evidence type="ECO:0000256" key="2">
    <source>
        <dbReference type="PROSITE-ProRule" id="PRU00175"/>
    </source>
</evidence>
<gene>
    <name evidence="5" type="primary">SIP5_1</name>
    <name evidence="5" type="ORF">K7432_004667</name>
</gene>
<keyword evidence="2" id="KW-0862">Zinc</keyword>
<feature type="region of interest" description="Disordered" evidence="3">
    <location>
        <begin position="294"/>
        <end position="335"/>
    </location>
</feature>
<evidence type="ECO:0000313" key="6">
    <source>
        <dbReference type="Proteomes" id="UP001479436"/>
    </source>
</evidence>
<evidence type="ECO:0000259" key="4">
    <source>
        <dbReference type="PROSITE" id="PS50089"/>
    </source>
</evidence>